<gene>
    <name evidence="1" type="ORF">IEE83_00295</name>
</gene>
<evidence type="ECO:0000313" key="1">
    <source>
        <dbReference type="EMBL" id="MBE9460308.1"/>
    </source>
</evidence>
<comment type="caution">
    <text evidence="1">The sequence shown here is derived from an EMBL/GenBank/DDBJ whole genome shotgun (WGS) entry which is preliminary data.</text>
</comment>
<organism evidence="1 2">
    <name type="scientific">Dyadobacter subterraneus</name>
    <dbReference type="NCBI Taxonomy" id="2773304"/>
    <lineage>
        <taxon>Bacteria</taxon>
        <taxon>Pseudomonadati</taxon>
        <taxon>Bacteroidota</taxon>
        <taxon>Cytophagia</taxon>
        <taxon>Cytophagales</taxon>
        <taxon>Spirosomataceae</taxon>
        <taxon>Dyadobacter</taxon>
    </lineage>
</organism>
<proteinExistence type="predicted"/>
<name>A0ABR9W4G5_9BACT</name>
<dbReference type="InterPro" id="IPR058060">
    <property type="entry name" value="HYC_CC_PP"/>
</dbReference>
<sequence length="154" mass="17315">MKNKLHRSITILMAVLVLVSSTGFGLTEHQCLMQGMTMKFVKEKKADSCKEKVVSSCCAKSKALKESKKNFFKKTECCKDQQKFEKVDVVSSLAQMHAKALKMVADGDLWSVQSFVFLMQEWVSQPANTSLQAISFSSLFHGRSMLSFVQSFLI</sequence>
<dbReference type="EMBL" id="JACYGY010000001">
    <property type="protein sequence ID" value="MBE9460308.1"/>
    <property type="molecule type" value="Genomic_DNA"/>
</dbReference>
<evidence type="ECO:0000313" key="2">
    <source>
        <dbReference type="Proteomes" id="UP000634134"/>
    </source>
</evidence>
<keyword evidence="2" id="KW-1185">Reference proteome</keyword>
<dbReference type="Proteomes" id="UP000634134">
    <property type="component" value="Unassembled WGS sequence"/>
</dbReference>
<dbReference type="Pfam" id="PF26622">
    <property type="entry name" value="DUF8199"/>
    <property type="match status" value="1"/>
</dbReference>
<dbReference type="RefSeq" id="WP_194118652.1">
    <property type="nucleotide sequence ID" value="NZ_JACYGY010000001.1"/>
</dbReference>
<protein>
    <submittedName>
        <fullName evidence="1">Uncharacterized protein</fullName>
    </submittedName>
</protein>
<reference evidence="2" key="1">
    <citation type="submission" date="2023-07" db="EMBL/GenBank/DDBJ databases">
        <title>Dyadobacter sp. nov 'subterranea' isolated from contaminted grondwater.</title>
        <authorList>
            <person name="Szabo I."/>
            <person name="Al-Omari J."/>
            <person name="Szerdahelyi S.G."/>
            <person name="Rado J."/>
        </authorList>
    </citation>
    <scope>NUCLEOTIDE SEQUENCE [LARGE SCALE GENOMIC DNA]</scope>
    <source>
        <strain evidence="2">UP-52</strain>
    </source>
</reference>
<accession>A0ABR9W4G5</accession>
<dbReference type="NCBIfam" id="NF047658">
    <property type="entry name" value="HYC_CC_PP"/>
    <property type="match status" value="1"/>
</dbReference>
<dbReference type="InterPro" id="IPR058512">
    <property type="entry name" value="DUF8199"/>
</dbReference>